<dbReference type="RefSeq" id="WP_338531670.1">
    <property type="nucleotide sequence ID" value="NZ_CP030941.1"/>
</dbReference>
<dbReference type="Proteomes" id="UP001342418">
    <property type="component" value="Chromosome"/>
</dbReference>
<accession>A0ABY5MQV7</accession>
<keyword evidence="2" id="KW-1185">Reference proteome</keyword>
<organism evidence="1 2">
    <name type="scientific">Nitratireductor thuwali</name>
    <dbReference type="NCBI Taxonomy" id="2267699"/>
    <lineage>
        <taxon>Bacteria</taxon>
        <taxon>Pseudomonadati</taxon>
        <taxon>Pseudomonadota</taxon>
        <taxon>Alphaproteobacteria</taxon>
        <taxon>Hyphomicrobiales</taxon>
        <taxon>Phyllobacteriaceae</taxon>
        <taxon>Nitratireductor</taxon>
    </lineage>
</organism>
<name>A0ABY5MQV7_9HYPH</name>
<dbReference type="EMBL" id="CP030941">
    <property type="protein sequence ID" value="UUP19525.1"/>
    <property type="molecule type" value="Genomic_DNA"/>
</dbReference>
<protein>
    <submittedName>
        <fullName evidence="1">Uncharacterized protein</fullName>
    </submittedName>
</protein>
<evidence type="ECO:0000313" key="1">
    <source>
        <dbReference type="EMBL" id="UUP19525.1"/>
    </source>
</evidence>
<reference evidence="1 2" key="1">
    <citation type="submission" date="2018-07" db="EMBL/GenBank/DDBJ databases">
        <title>Genome sequence of Nitratireductor thuwali#1536.</title>
        <authorList>
            <person name="Michoud G."/>
            <person name="Merlino G."/>
            <person name="Sefrji F.O."/>
            <person name="Daffonchio D."/>
        </authorList>
    </citation>
    <scope>NUCLEOTIDE SEQUENCE [LARGE SCALE GENOMIC DNA]</scope>
    <source>
        <strain evidence="2">Nit1536</strain>
    </source>
</reference>
<gene>
    <name evidence="1" type="ORF">NTH_04028</name>
</gene>
<evidence type="ECO:0000313" key="2">
    <source>
        <dbReference type="Proteomes" id="UP001342418"/>
    </source>
</evidence>
<proteinExistence type="predicted"/>
<sequence length="141" mass="16018">MTANKGKLDALLDGLGIKLVPVYRRRAAAQSHARGTMHEIRNQHGDGHLIFVLRCIRQTKNNRDELWSETIGAISDILTQRPDWAMDRAGEVLDAFDRIQLGVLRGDAVARRPWPVRATLRTLIYKELESILDEPEQRLAV</sequence>